<keyword evidence="11" id="KW-0009">Actin-binding</keyword>
<keyword evidence="6" id="KW-0067">ATP-binding</keyword>
<gene>
    <name evidence="13" type="primary">Myo3b_0</name>
    <name evidence="13" type="ORF">ZAPATR_R06677</name>
</gene>
<evidence type="ECO:0000256" key="7">
    <source>
        <dbReference type="ARBA" id="ARBA00023123"/>
    </source>
</evidence>
<evidence type="ECO:0000313" key="13">
    <source>
        <dbReference type="EMBL" id="NXT74213.1"/>
    </source>
</evidence>
<dbReference type="InterPro" id="IPR001609">
    <property type="entry name" value="Myosin_head_motor_dom-like"/>
</dbReference>
<keyword evidence="8" id="KW-0505">Motor protein</keyword>
<evidence type="ECO:0000256" key="3">
    <source>
        <dbReference type="ARBA" id="ARBA00022490"/>
    </source>
</evidence>
<dbReference type="AlphaFoldDB" id="A0A7L3F038"/>
<feature type="domain" description="Myosin motor" evidence="12">
    <location>
        <begin position="1"/>
        <end position="404"/>
    </location>
</feature>
<dbReference type="PANTHER" id="PTHR46256">
    <property type="entry name" value="AGAP011099-PA"/>
    <property type="match status" value="1"/>
</dbReference>
<dbReference type="GO" id="GO:0016459">
    <property type="term" value="C:myosin complex"/>
    <property type="evidence" value="ECO:0007669"/>
    <property type="project" value="UniProtKB-KW"/>
</dbReference>
<evidence type="ECO:0000256" key="6">
    <source>
        <dbReference type="ARBA" id="ARBA00022840"/>
    </source>
</evidence>
<dbReference type="InterPro" id="IPR036961">
    <property type="entry name" value="Kinesin_motor_dom_sf"/>
</dbReference>
<organism evidence="13 14">
    <name type="scientific">Zapornia atra</name>
    <name type="common">Henderson crake</name>
    <dbReference type="NCBI Taxonomy" id="2585822"/>
    <lineage>
        <taxon>Eukaryota</taxon>
        <taxon>Metazoa</taxon>
        <taxon>Chordata</taxon>
        <taxon>Craniata</taxon>
        <taxon>Vertebrata</taxon>
        <taxon>Euteleostomi</taxon>
        <taxon>Archelosauria</taxon>
        <taxon>Archosauria</taxon>
        <taxon>Dinosauria</taxon>
        <taxon>Saurischia</taxon>
        <taxon>Theropoda</taxon>
        <taxon>Coelurosauria</taxon>
        <taxon>Aves</taxon>
        <taxon>Neognathae</taxon>
        <taxon>Neoaves</taxon>
        <taxon>Gruiformes</taxon>
        <taxon>Rallidae</taxon>
        <taxon>Zapornia</taxon>
    </lineage>
</organism>
<dbReference type="PANTHER" id="PTHR46256:SF5">
    <property type="entry name" value="MYOSIN-IIIB-LIKE"/>
    <property type="match status" value="1"/>
</dbReference>
<dbReference type="Gene3D" id="1.20.120.720">
    <property type="entry name" value="Myosin VI head, motor domain, U50 subdomain"/>
    <property type="match status" value="1"/>
</dbReference>
<keyword evidence="7 11" id="KW-0518">Myosin</keyword>
<keyword evidence="10" id="KW-0966">Cell projection</keyword>
<comment type="caution">
    <text evidence="13">The sequence shown here is derived from an EMBL/GenBank/DDBJ whole genome shotgun (WGS) entry which is preliminary data.</text>
</comment>
<keyword evidence="4" id="KW-0677">Repeat</keyword>
<dbReference type="GO" id="GO:0000146">
    <property type="term" value="F:microfilament motor activity"/>
    <property type="evidence" value="ECO:0007669"/>
    <property type="project" value="TreeGrafter"/>
</dbReference>
<evidence type="ECO:0000256" key="5">
    <source>
        <dbReference type="ARBA" id="ARBA00022741"/>
    </source>
</evidence>
<dbReference type="Gene3D" id="1.10.10.820">
    <property type="match status" value="1"/>
</dbReference>
<accession>A0A7L3F038</accession>
<comment type="similarity">
    <text evidence="11">Belongs to the TRAFAC class myosin-kinesin ATPase superfamily. Myosin family.</text>
</comment>
<evidence type="ECO:0000256" key="9">
    <source>
        <dbReference type="ARBA" id="ARBA00023212"/>
    </source>
</evidence>
<dbReference type="SUPFAM" id="SSF52540">
    <property type="entry name" value="P-loop containing nucleoside triphosphate hydrolases"/>
    <property type="match status" value="1"/>
</dbReference>
<protein>
    <submittedName>
        <fullName evidence="13">MYO3B protein</fullName>
    </submittedName>
</protein>
<dbReference type="Proteomes" id="UP000557426">
    <property type="component" value="Unassembled WGS sequence"/>
</dbReference>
<keyword evidence="5" id="KW-0547">Nucleotide-binding</keyword>
<feature type="non-terminal residue" evidence="13">
    <location>
        <position position="404"/>
    </location>
</feature>
<dbReference type="GO" id="GO:0042995">
    <property type="term" value="C:cell projection"/>
    <property type="evidence" value="ECO:0007669"/>
    <property type="project" value="UniProtKB-SubCell"/>
</dbReference>
<dbReference type="SMART" id="SM00242">
    <property type="entry name" value="MYSc"/>
    <property type="match status" value="1"/>
</dbReference>
<evidence type="ECO:0000256" key="8">
    <source>
        <dbReference type="ARBA" id="ARBA00023175"/>
    </source>
</evidence>
<evidence type="ECO:0000256" key="1">
    <source>
        <dbReference type="ARBA" id="ARBA00004245"/>
    </source>
</evidence>
<feature type="non-terminal residue" evidence="13">
    <location>
        <position position="1"/>
    </location>
</feature>
<evidence type="ECO:0000259" key="12">
    <source>
        <dbReference type="PROSITE" id="PS51456"/>
    </source>
</evidence>
<reference evidence="13 14" key="1">
    <citation type="submission" date="2019-09" db="EMBL/GenBank/DDBJ databases">
        <title>Bird 10,000 Genomes (B10K) Project - Family phase.</title>
        <authorList>
            <person name="Zhang G."/>
        </authorList>
    </citation>
    <scope>NUCLEOTIDE SEQUENCE [LARGE SCALE GENOMIC DNA]</scope>
    <source>
        <strain evidence="13">B10K-DU-011-47</strain>
        <tissue evidence="13">Mixed tissue sample</tissue>
    </source>
</reference>
<evidence type="ECO:0000256" key="10">
    <source>
        <dbReference type="ARBA" id="ARBA00023273"/>
    </source>
</evidence>
<keyword evidence="14" id="KW-1185">Reference proteome</keyword>
<sequence>DPSLYRYVSGRFGTQDVAQRWKHKYQEVCNALDMVGFQEQEQVDMQAILAGVLSLGNVTFEPEESNGSVKVSEASRGWLKAAAVSHQMNRQNHTASCFCFLCADARDSIAKVAYGRVFGWIVSKINELLAENVDPDVELREIGILDIFGFENFAVNRFEQFCINLANEQLQHFFNHHIFQLEQAAYKEEELPWETITFNNNEPILNLLLAKPLGLLSLLDEQSAFPQATDKTFVDKLNSSFKGNLHFQPGRGRALGFSIIHYAGKVHYTAGGFLEKNRDTLPANIRGLFINSVTPLLRHPTGIRMARAKCEDETHVLLVMLLWLAGLLICLCPHQHSLMVLMERMYSANPHFVRCIKPNSQKEPGVVDSQVVLQQLRYNGLLETIRIRRDGFSWRPSFEEFAER</sequence>
<dbReference type="Pfam" id="PF00063">
    <property type="entry name" value="Myosin_head"/>
    <property type="match status" value="1"/>
</dbReference>
<evidence type="ECO:0000313" key="14">
    <source>
        <dbReference type="Proteomes" id="UP000557426"/>
    </source>
</evidence>
<comment type="caution">
    <text evidence="11">Lacks conserved residue(s) required for the propagation of feature annotation.</text>
</comment>
<dbReference type="GO" id="GO:0003779">
    <property type="term" value="F:actin binding"/>
    <property type="evidence" value="ECO:0007669"/>
    <property type="project" value="UniProtKB-KW"/>
</dbReference>
<dbReference type="EMBL" id="VZTU01003322">
    <property type="protein sequence ID" value="NXT74213.1"/>
    <property type="molecule type" value="Genomic_DNA"/>
</dbReference>
<dbReference type="GO" id="GO:0004674">
    <property type="term" value="F:protein serine/threonine kinase activity"/>
    <property type="evidence" value="ECO:0007669"/>
    <property type="project" value="TreeGrafter"/>
</dbReference>
<dbReference type="GO" id="GO:0005524">
    <property type="term" value="F:ATP binding"/>
    <property type="evidence" value="ECO:0007669"/>
    <property type="project" value="UniProtKB-KW"/>
</dbReference>
<feature type="region of interest" description="Actin-binding" evidence="11">
    <location>
        <begin position="338"/>
        <end position="360"/>
    </location>
</feature>
<dbReference type="Gene3D" id="3.40.850.10">
    <property type="entry name" value="Kinesin motor domain"/>
    <property type="match status" value="1"/>
</dbReference>
<evidence type="ECO:0000256" key="11">
    <source>
        <dbReference type="PROSITE-ProRule" id="PRU00782"/>
    </source>
</evidence>
<name>A0A7L3F038_9GRUI</name>
<dbReference type="Gene3D" id="1.20.58.530">
    <property type="match status" value="1"/>
</dbReference>
<dbReference type="InterPro" id="IPR027417">
    <property type="entry name" value="P-loop_NTPase"/>
</dbReference>
<proteinExistence type="inferred from homology"/>
<evidence type="ECO:0000256" key="2">
    <source>
        <dbReference type="ARBA" id="ARBA00004316"/>
    </source>
</evidence>
<dbReference type="PROSITE" id="PS51456">
    <property type="entry name" value="MYOSIN_MOTOR"/>
    <property type="match status" value="1"/>
</dbReference>
<dbReference type="InterPro" id="IPR052409">
    <property type="entry name" value="Myosin-III_kinase_activity"/>
</dbReference>
<keyword evidence="9" id="KW-0206">Cytoskeleton</keyword>
<comment type="subcellular location">
    <subcellularLocation>
        <location evidence="2">Cell projection</location>
    </subcellularLocation>
    <subcellularLocation>
        <location evidence="1">Cytoplasm</location>
        <location evidence="1">Cytoskeleton</location>
    </subcellularLocation>
</comment>
<keyword evidence="3" id="KW-0963">Cytoplasm</keyword>
<dbReference type="GO" id="GO:0030832">
    <property type="term" value="P:regulation of actin filament length"/>
    <property type="evidence" value="ECO:0007669"/>
    <property type="project" value="TreeGrafter"/>
</dbReference>
<evidence type="ECO:0000256" key="4">
    <source>
        <dbReference type="ARBA" id="ARBA00022737"/>
    </source>
</evidence>